<evidence type="ECO:0000313" key="2">
    <source>
        <dbReference type="Proteomes" id="UP000035369"/>
    </source>
</evidence>
<dbReference type="SUPFAM" id="SSF52980">
    <property type="entry name" value="Restriction endonuclease-like"/>
    <property type="match status" value="1"/>
</dbReference>
<name>A0ABR5EM87_XANPE</name>
<sequence length="311" mass="34720">MVTIAGSRLPPPTSWSTFEDICRDAFGARWSNPNLSRHGRQGQPQQGVDIFGQDHAGNLVAIQCKNTSDPLSSATVAAEVTKAEKFTPPIATFYIASTCDIDATLQEYVRTLSLARVSQGKFGVEIVFWPEVVQDLARNSALVAKHYPQYFHTQDISTANLQRSRNVQNLTLLLEVIDLPSVDSYLTWEAKYIHSTVVDHLERIREVRSSPVFALSDSRLLLSIDQLVAEWAELSRRMSFAHYDLHPNGMLVFHMPGDACQTPQDQQVYDALNAQLGALQGALHAFSDEVKQNYVEINLAATSEKARSLYR</sequence>
<evidence type="ECO:0000313" key="1">
    <source>
        <dbReference type="EMBL" id="KLC02018.1"/>
    </source>
</evidence>
<dbReference type="InterPro" id="IPR011335">
    <property type="entry name" value="Restrct_endonuc-II-like"/>
</dbReference>
<keyword evidence="2" id="KW-1185">Reference proteome</keyword>
<dbReference type="EMBL" id="JZUY01000051">
    <property type="protein sequence ID" value="KLC02018.1"/>
    <property type="molecule type" value="Genomic_DNA"/>
</dbReference>
<comment type="caution">
    <text evidence="1">The sequence shown here is derived from an EMBL/GenBank/DDBJ whole genome shotgun (WGS) entry which is preliminary data.</text>
</comment>
<gene>
    <name evidence="1" type="ORF">XP315_20910</name>
</gene>
<dbReference type="Proteomes" id="UP000035369">
    <property type="component" value="Unassembled WGS sequence"/>
</dbReference>
<proteinExistence type="predicted"/>
<evidence type="ECO:0008006" key="3">
    <source>
        <dbReference type="Google" id="ProtNLM"/>
    </source>
</evidence>
<protein>
    <recommendedName>
        <fullName evidence="3">Restriction endonuclease type IV Mrr domain-containing protein</fullName>
    </recommendedName>
</protein>
<reference evidence="1 2" key="1">
    <citation type="submission" date="2015-02" db="EMBL/GenBank/DDBJ databases">
        <title>Whole genome sequencing of multiple isolates of three species of pepper and tomato-infecting xanthomonads reveals genetic diversity in field strains and pinpoints effectors responsible for host specificity.</title>
        <authorList>
            <person name="Schwartz A."/>
            <person name="Dahlbeck D."/>
            <person name="Staskawicz B."/>
            <person name="Bart R."/>
            <person name="Potnis N."/>
            <person name="Minsavage G."/>
            <person name="Timilsina S."/>
            <person name="Goss E."/>
            <person name="Jones J."/>
            <person name="Vallad G."/>
            <person name="Barak J."/>
            <person name="Miller S."/>
            <person name="Ritchie D."/>
            <person name="Martins J.Jr."/>
            <person name="Patane J.S."/>
            <person name="Setubal J.C."/>
        </authorList>
    </citation>
    <scope>NUCLEOTIDE SEQUENCE [LARGE SCALE GENOMIC DNA]</scope>
    <source>
        <strain evidence="1 2">Xp3-15</strain>
    </source>
</reference>
<organism evidence="1 2">
    <name type="scientific">Xanthomonas perforans</name>
    <dbReference type="NCBI Taxonomy" id="442694"/>
    <lineage>
        <taxon>Bacteria</taxon>
        <taxon>Pseudomonadati</taxon>
        <taxon>Pseudomonadota</taxon>
        <taxon>Gammaproteobacteria</taxon>
        <taxon>Lysobacterales</taxon>
        <taxon>Lysobacteraceae</taxon>
        <taxon>Xanthomonas</taxon>
    </lineage>
</organism>
<accession>A0ABR5EM87</accession>
<dbReference type="RefSeq" id="WP_046932780.1">
    <property type="nucleotide sequence ID" value="NZ_JAKHHD010000048.1"/>
</dbReference>